<evidence type="ECO:0000256" key="4">
    <source>
        <dbReference type="ARBA" id="ARBA00022692"/>
    </source>
</evidence>
<dbReference type="GO" id="GO:0042147">
    <property type="term" value="P:retrograde transport, endosome to Golgi"/>
    <property type="evidence" value="ECO:0007669"/>
    <property type="project" value="TreeGrafter"/>
</dbReference>
<dbReference type="EMBL" id="JANBPK010001224">
    <property type="protein sequence ID" value="KAJ2924404.1"/>
    <property type="molecule type" value="Genomic_DNA"/>
</dbReference>
<dbReference type="PANTHER" id="PTHR21230:SF26">
    <property type="entry name" value="VESICLE TRANSPORT THROUGH INTERACTION WITH T-SNARES HOMOLOG 1A"/>
    <property type="match status" value="1"/>
</dbReference>
<dbReference type="GO" id="GO:0048280">
    <property type="term" value="P:vesicle fusion with Golgi apparatus"/>
    <property type="evidence" value="ECO:0007669"/>
    <property type="project" value="TreeGrafter"/>
</dbReference>
<keyword evidence="4 11" id="KW-0812">Transmembrane</keyword>
<evidence type="ECO:0000256" key="8">
    <source>
        <dbReference type="ARBA" id="ARBA00023136"/>
    </source>
</evidence>
<dbReference type="PANTHER" id="PTHR21230">
    <property type="entry name" value="VESICLE TRANSPORT V-SNARE PROTEIN VTI1-RELATED"/>
    <property type="match status" value="1"/>
</dbReference>
<dbReference type="GO" id="GO:0005794">
    <property type="term" value="C:Golgi apparatus"/>
    <property type="evidence" value="ECO:0007669"/>
    <property type="project" value="TreeGrafter"/>
</dbReference>
<feature type="compositionally biased region" description="Basic and acidic residues" evidence="10">
    <location>
        <begin position="114"/>
        <end position="125"/>
    </location>
</feature>
<dbReference type="SUPFAM" id="SSF47661">
    <property type="entry name" value="t-snare proteins"/>
    <property type="match status" value="1"/>
</dbReference>
<dbReference type="InterPro" id="IPR038407">
    <property type="entry name" value="v-SNARE_N_sf"/>
</dbReference>
<evidence type="ECO:0000256" key="3">
    <source>
        <dbReference type="ARBA" id="ARBA00022448"/>
    </source>
</evidence>
<keyword evidence="5" id="KW-0653">Protein transport</keyword>
<evidence type="ECO:0000313" key="13">
    <source>
        <dbReference type="EMBL" id="KAJ2924404.1"/>
    </source>
</evidence>
<evidence type="ECO:0000256" key="11">
    <source>
        <dbReference type="SAM" id="Phobius"/>
    </source>
</evidence>
<dbReference type="Gene3D" id="1.20.5.110">
    <property type="match status" value="1"/>
</dbReference>
<dbReference type="Pfam" id="PF05008">
    <property type="entry name" value="V-SNARE"/>
    <property type="match status" value="1"/>
</dbReference>
<dbReference type="GO" id="GO:0005484">
    <property type="term" value="F:SNAP receptor activity"/>
    <property type="evidence" value="ECO:0007669"/>
    <property type="project" value="TreeGrafter"/>
</dbReference>
<keyword evidence="14" id="KW-1185">Reference proteome</keyword>
<evidence type="ECO:0000313" key="14">
    <source>
        <dbReference type="Proteomes" id="UP001140091"/>
    </source>
</evidence>
<feature type="non-terminal residue" evidence="13">
    <location>
        <position position="240"/>
    </location>
</feature>
<comment type="similarity">
    <text evidence="2">Belongs to the VTI1 family.</text>
</comment>
<evidence type="ECO:0000256" key="1">
    <source>
        <dbReference type="ARBA" id="ARBA00004211"/>
    </source>
</evidence>
<dbReference type="GO" id="GO:0031201">
    <property type="term" value="C:SNARE complex"/>
    <property type="evidence" value="ECO:0007669"/>
    <property type="project" value="TreeGrafter"/>
</dbReference>
<gene>
    <name evidence="13" type="ORF">H1R20_g12698</name>
</gene>
<dbReference type="GO" id="GO:0000149">
    <property type="term" value="F:SNARE binding"/>
    <property type="evidence" value="ECO:0007669"/>
    <property type="project" value="TreeGrafter"/>
</dbReference>
<dbReference type="GO" id="GO:0012507">
    <property type="term" value="C:ER to Golgi transport vesicle membrane"/>
    <property type="evidence" value="ECO:0007669"/>
    <property type="project" value="TreeGrafter"/>
</dbReference>
<dbReference type="Proteomes" id="UP001140091">
    <property type="component" value="Unassembled WGS sequence"/>
</dbReference>
<dbReference type="GO" id="GO:0005789">
    <property type="term" value="C:endoplasmic reticulum membrane"/>
    <property type="evidence" value="ECO:0007669"/>
    <property type="project" value="TreeGrafter"/>
</dbReference>
<evidence type="ECO:0000256" key="2">
    <source>
        <dbReference type="ARBA" id="ARBA00006108"/>
    </source>
</evidence>
<dbReference type="Pfam" id="PF12352">
    <property type="entry name" value="V-SNARE_C"/>
    <property type="match status" value="1"/>
</dbReference>
<feature type="coiled-coil region" evidence="9">
    <location>
        <begin position="43"/>
        <end position="99"/>
    </location>
</feature>
<name>A0A9W8J150_9AGAR</name>
<dbReference type="CDD" id="cd15862">
    <property type="entry name" value="SNARE_Vti1"/>
    <property type="match status" value="1"/>
</dbReference>
<dbReference type="FunFam" id="1.20.5.110:FF:000002">
    <property type="entry name" value="Vesicle transport through interaction with t-SNAREsB"/>
    <property type="match status" value="1"/>
</dbReference>
<feature type="transmembrane region" description="Helical" evidence="11">
    <location>
        <begin position="216"/>
        <end position="235"/>
    </location>
</feature>
<keyword evidence="3" id="KW-0813">Transport</keyword>
<organism evidence="13 14">
    <name type="scientific">Candolleomyces eurysporus</name>
    <dbReference type="NCBI Taxonomy" id="2828524"/>
    <lineage>
        <taxon>Eukaryota</taxon>
        <taxon>Fungi</taxon>
        <taxon>Dikarya</taxon>
        <taxon>Basidiomycota</taxon>
        <taxon>Agaricomycotina</taxon>
        <taxon>Agaricomycetes</taxon>
        <taxon>Agaricomycetidae</taxon>
        <taxon>Agaricales</taxon>
        <taxon>Agaricineae</taxon>
        <taxon>Psathyrellaceae</taxon>
        <taxon>Candolleomyces</taxon>
    </lineage>
</organism>
<reference evidence="13" key="1">
    <citation type="submission" date="2022-06" db="EMBL/GenBank/DDBJ databases">
        <title>Genome Sequence of Candolleomyces eurysporus.</title>
        <authorList>
            <person name="Buettner E."/>
        </authorList>
    </citation>
    <scope>NUCLEOTIDE SEQUENCE</scope>
    <source>
        <strain evidence="13">VTCC 930004</strain>
    </source>
</reference>
<dbReference type="InterPro" id="IPR007705">
    <property type="entry name" value="Vesicle_trsprt_v-SNARE_N"/>
</dbReference>
<dbReference type="GO" id="GO:0006891">
    <property type="term" value="P:intra-Golgi vesicle-mediated transport"/>
    <property type="evidence" value="ECO:0007669"/>
    <property type="project" value="TreeGrafter"/>
</dbReference>
<proteinExistence type="inferred from homology"/>
<protein>
    <recommendedName>
        <fullName evidence="12">Vesicle transport v-SNARE N-terminal domain-containing protein</fullName>
    </recommendedName>
</protein>
<comment type="subcellular location">
    <subcellularLocation>
        <location evidence="1">Membrane</location>
        <topology evidence="1">Single-pass type IV membrane protein</topology>
    </subcellularLocation>
</comment>
<accession>A0A9W8J150</accession>
<dbReference type="OrthoDB" id="430637at2759"/>
<feature type="domain" description="Vesicle transport v-SNARE N-terminal" evidence="12">
    <location>
        <begin position="8"/>
        <end position="94"/>
    </location>
</feature>
<feature type="region of interest" description="Disordered" evidence="10">
    <location>
        <begin position="106"/>
        <end position="125"/>
    </location>
</feature>
<evidence type="ECO:0000259" key="12">
    <source>
        <dbReference type="Pfam" id="PF05008"/>
    </source>
</evidence>
<keyword evidence="7 9" id="KW-0175">Coiled coil</keyword>
<keyword evidence="6 11" id="KW-1133">Transmembrane helix</keyword>
<dbReference type="GO" id="GO:0016236">
    <property type="term" value="P:macroautophagy"/>
    <property type="evidence" value="ECO:0007669"/>
    <property type="project" value="TreeGrafter"/>
</dbReference>
<dbReference type="Gene3D" id="1.20.58.400">
    <property type="entry name" value="t-snare proteins"/>
    <property type="match status" value="1"/>
</dbReference>
<dbReference type="InterPro" id="IPR010989">
    <property type="entry name" value="SNARE"/>
</dbReference>
<evidence type="ECO:0000256" key="10">
    <source>
        <dbReference type="SAM" id="MobiDB-lite"/>
    </source>
</evidence>
<dbReference type="GO" id="GO:0006896">
    <property type="term" value="P:Golgi to vacuole transport"/>
    <property type="evidence" value="ECO:0007669"/>
    <property type="project" value="TreeGrafter"/>
</dbReference>
<evidence type="ECO:0000256" key="9">
    <source>
        <dbReference type="SAM" id="Coils"/>
    </source>
</evidence>
<keyword evidence="8 11" id="KW-0472">Membrane</keyword>
<dbReference type="AlphaFoldDB" id="A0A9W8J150"/>
<comment type="caution">
    <text evidence="13">The sequence shown here is derived from an EMBL/GenBank/DDBJ whole genome shotgun (WGS) entry which is preliminary data.</text>
</comment>
<sequence length="240" mass="27684">MDQPPTVLFESYEQDFRHIIDSVRQKLEGDARSSVGEQRKAALRKAEIELDEADDIVSQLETEIQGIPKSVQGPYTTRLKQARADLNKYKKLSKDLHSQAQRSDLLGAYSRNQQHSDDPYGERSERERLLAGHEVLNDGTRRLQESTSVALQTEAYGAEILTTLRGQREQIENSRDMLNTADRNIDRASTTIGKMIRHCQETLTVWFPYRMYKQRVIIGAITVFFVILIIVILYFKLVRR</sequence>
<dbReference type="GO" id="GO:0005829">
    <property type="term" value="C:cytosol"/>
    <property type="evidence" value="ECO:0007669"/>
    <property type="project" value="GOC"/>
</dbReference>
<dbReference type="GO" id="GO:0031902">
    <property type="term" value="C:late endosome membrane"/>
    <property type="evidence" value="ECO:0007669"/>
    <property type="project" value="TreeGrafter"/>
</dbReference>
<evidence type="ECO:0000256" key="5">
    <source>
        <dbReference type="ARBA" id="ARBA00022927"/>
    </source>
</evidence>
<dbReference type="GO" id="GO:0006886">
    <property type="term" value="P:intracellular protein transport"/>
    <property type="evidence" value="ECO:0007669"/>
    <property type="project" value="InterPro"/>
</dbReference>
<evidence type="ECO:0000256" key="6">
    <source>
        <dbReference type="ARBA" id="ARBA00022989"/>
    </source>
</evidence>
<dbReference type="SUPFAM" id="SSF58038">
    <property type="entry name" value="SNARE fusion complex"/>
    <property type="match status" value="1"/>
</dbReference>
<evidence type="ECO:0000256" key="7">
    <source>
        <dbReference type="ARBA" id="ARBA00023054"/>
    </source>
</evidence>